<dbReference type="PANTHER" id="PTHR18952:SF265">
    <property type="entry name" value="CARBONIC ANHYDRASE"/>
    <property type="match status" value="1"/>
</dbReference>
<sequence>MTGHQQSPINLGNAFAVPELRTALVIDWPSGPQAFTPSRGGHGYRYAPDSDKNTIRVDGEIYTLSDVHFHRPSEHWVDGERRAAEMHAVHHRVTDGIRRCVIAVFLDLGTGHDDPADPPTPVSIDLAGLLPGPGDRTHYRYEGSLTTPGYDENVSWVVMKRTVTVRAGDLAALVRHHADGARDPQPLNRRFVLTDA</sequence>
<dbReference type="EC" id="4.2.1.1" evidence="2"/>
<evidence type="ECO:0000313" key="9">
    <source>
        <dbReference type="Proteomes" id="UP000294927"/>
    </source>
</evidence>
<dbReference type="PROSITE" id="PS51144">
    <property type="entry name" value="ALPHA_CA_2"/>
    <property type="match status" value="1"/>
</dbReference>
<gene>
    <name evidence="8" type="ORF">CLV71_101802</name>
</gene>
<keyword evidence="9" id="KW-1185">Reference proteome</keyword>
<dbReference type="Proteomes" id="UP000294927">
    <property type="component" value="Unassembled WGS sequence"/>
</dbReference>
<proteinExistence type="inferred from homology"/>
<dbReference type="InterPro" id="IPR023561">
    <property type="entry name" value="Carbonic_anhydrase_a-class"/>
</dbReference>
<reference evidence="8 9" key="1">
    <citation type="submission" date="2019-03" db="EMBL/GenBank/DDBJ databases">
        <title>Genomic Encyclopedia of Archaeal and Bacterial Type Strains, Phase II (KMG-II): from individual species to whole genera.</title>
        <authorList>
            <person name="Goeker M."/>
        </authorList>
    </citation>
    <scope>NUCLEOTIDE SEQUENCE [LARGE SCALE GENOMIC DNA]</scope>
    <source>
        <strain evidence="8 9">DSM 45499</strain>
    </source>
</reference>
<keyword evidence="5" id="KW-0456">Lyase</keyword>
<dbReference type="InterPro" id="IPR001148">
    <property type="entry name" value="CA_dom"/>
</dbReference>
<dbReference type="AlphaFoldDB" id="A0A4R7W6Y0"/>
<comment type="catalytic activity">
    <reaction evidence="6">
        <text>hydrogencarbonate + H(+) = CO2 + H2O</text>
        <dbReference type="Rhea" id="RHEA:10748"/>
        <dbReference type="ChEBI" id="CHEBI:15377"/>
        <dbReference type="ChEBI" id="CHEBI:15378"/>
        <dbReference type="ChEBI" id="CHEBI:16526"/>
        <dbReference type="ChEBI" id="CHEBI:17544"/>
        <dbReference type="EC" id="4.2.1.1"/>
    </reaction>
</comment>
<dbReference type="SUPFAM" id="SSF51069">
    <property type="entry name" value="Carbonic anhydrase"/>
    <property type="match status" value="1"/>
</dbReference>
<dbReference type="Pfam" id="PF00194">
    <property type="entry name" value="Carb_anhydrase"/>
    <property type="match status" value="2"/>
</dbReference>
<evidence type="ECO:0000256" key="5">
    <source>
        <dbReference type="ARBA" id="ARBA00023239"/>
    </source>
</evidence>
<dbReference type="OrthoDB" id="5327615at2"/>
<evidence type="ECO:0000256" key="3">
    <source>
        <dbReference type="ARBA" id="ARBA00022723"/>
    </source>
</evidence>
<dbReference type="GO" id="GO:0008270">
    <property type="term" value="F:zinc ion binding"/>
    <property type="evidence" value="ECO:0007669"/>
    <property type="project" value="InterPro"/>
</dbReference>
<comment type="caution">
    <text evidence="8">The sequence shown here is derived from an EMBL/GenBank/DDBJ whole genome shotgun (WGS) entry which is preliminary data.</text>
</comment>
<evidence type="ECO:0000256" key="2">
    <source>
        <dbReference type="ARBA" id="ARBA00012925"/>
    </source>
</evidence>
<evidence type="ECO:0000259" key="7">
    <source>
        <dbReference type="PROSITE" id="PS51144"/>
    </source>
</evidence>
<dbReference type="GO" id="GO:0004089">
    <property type="term" value="F:carbonate dehydratase activity"/>
    <property type="evidence" value="ECO:0007669"/>
    <property type="project" value="UniProtKB-EC"/>
</dbReference>
<evidence type="ECO:0000313" key="8">
    <source>
        <dbReference type="EMBL" id="TDV57928.1"/>
    </source>
</evidence>
<keyword evidence="4" id="KW-0862">Zinc</keyword>
<protein>
    <recommendedName>
        <fullName evidence="2">carbonic anhydrase</fullName>
        <ecNumber evidence="2">4.2.1.1</ecNumber>
    </recommendedName>
</protein>
<feature type="domain" description="Alpha-carbonic anhydrase" evidence="7">
    <location>
        <begin position="1"/>
        <end position="196"/>
    </location>
</feature>
<dbReference type="PANTHER" id="PTHR18952">
    <property type="entry name" value="CARBONIC ANHYDRASE"/>
    <property type="match status" value="1"/>
</dbReference>
<organism evidence="8 9">
    <name type="scientific">Actinophytocola oryzae</name>
    <dbReference type="NCBI Taxonomy" id="502181"/>
    <lineage>
        <taxon>Bacteria</taxon>
        <taxon>Bacillati</taxon>
        <taxon>Actinomycetota</taxon>
        <taxon>Actinomycetes</taxon>
        <taxon>Pseudonocardiales</taxon>
        <taxon>Pseudonocardiaceae</taxon>
    </lineage>
</organism>
<keyword evidence="3" id="KW-0479">Metal-binding</keyword>
<dbReference type="RefSeq" id="WP_133901134.1">
    <property type="nucleotide sequence ID" value="NZ_SOCP01000001.1"/>
</dbReference>
<dbReference type="EMBL" id="SOCP01000001">
    <property type="protein sequence ID" value="TDV57928.1"/>
    <property type="molecule type" value="Genomic_DNA"/>
</dbReference>
<dbReference type="InterPro" id="IPR041891">
    <property type="entry name" value="Alpha_CA_prokaryot-like"/>
</dbReference>
<dbReference type="CDD" id="cd03124">
    <property type="entry name" value="alpha_CA_prokaryotic_like"/>
    <property type="match status" value="1"/>
</dbReference>
<evidence type="ECO:0000256" key="1">
    <source>
        <dbReference type="ARBA" id="ARBA00010718"/>
    </source>
</evidence>
<accession>A0A4R7W6Y0</accession>
<comment type="similarity">
    <text evidence="1">Belongs to the alpha-carbonic anhydrase family.</text>
</comment>
<dbReference type="Gene3D" id="3.10.200.10">
    <property type="entry name" value="Alpha carbonic anhydrase"/>
    <property type="match status" value="1"/>
</dbReference>
<evidence type="ECO:0000256" key="6">
    <source>
        <dbReference type="ARBA" id="ARBA00048348"/>
    </source>
</evidence>
<name>A0A4R7W6Y0_9PSEU</name>
<evidence type="ECO:0000256" key="4">
    <source>
        <dbReference type="ARBA" id="ARBA00022833"/>
    </source>
</evidence>
<dbReference type="InterPro" id="IPR036398">
    <property type="entry name" value="CA_dom_sf"/>
</dbReference>
<dbReference type="SMART" id="SM01057">
    <property type="entry name" value="Carb_anhydrase"/>
    <property type="match status" value="1"/>
</dbReference>